<evidence type="ECO:0000313" key="11">
    <source>
        <dbReference type="Proteomes" id="UP000184526"/>
    </source>
</evidence>
<evidence type="ECO:0000256" key="7">
    <source>
        <dbReference type="SAM" id="Phobius"/>
    </source>
</evidence>
<evidence type="ECO:0000256" key="1">
    <source>
        <dbReference type="ARBA" id="ARBA00004651"/>
    </source>
</evidence>
<evidence type="ECO:0000256" key="3">
    <source>
        <dbReference type="ARBA" id="ARBA00022741"/>
    </source>
</evidence>
<evidence type="ECO:0000313" key="10">
    <source>
        <dbReference type="EMBL" id="SHH87926.1"/>
    </source>
</evidence>
<dbReference type="CDD" id="cd07346">
    <property type="entry name" value="ABC_6TM_exporters"/>
    <property type="match status" value="1"/>
</dbReference>
<evidence type="ECO:0000256" key="2">
    <source>
        <dbReference type="ARBA" id="ARBA00022692"/>
    </source>
</evidence>
<dbReference type="SMART" id="SM00382">
    <property type="entry name" value="AAA"/>
    <property type="match status" value="1"/>
</dbReference>
<dbReference type="GO" id="GO:0005524">
    <property type="term" value="F:ATP binding"/>
    <property type="evidence" value="ECO:0007669"/>
    <property type="project" value="UniProtKB-KW"/>
</dbReference>
<keyword evidence="11" id="KW-1185">Reference proteome</keyword>
<dbReference type="Pfam" id="PF00664">
    <property type="entry name" value="ABC_membrane"/>
    <property type="match status" value="1"/>
</dbReference>
<dbReference type="Gene3D" id="3.40.50.300">
    <property type="entry name" value="P-loop containing nucleotide triphosphate hydrolases"/>
    <property type="match status" value="1"/>
</dbReference>
<dbReference type="GO" id="GO:0034040">
    <property type="term" value="F:ATPase-coupled lipid transmembrane transporter activity"/>
    <property type="evidence" value="ECO:0007669"/>
    <property type="project" value="TreeGrafter"/>
</dbReference>
<dbReference type="Gene3D" id="1.20.1560.10">
    <property type="entry name" value="ABC transporter type 1, transmembrane domain"/>
    <property type="match status" value="1"/>
</dbReference>
<dbReference type="InterPro" id="IPR011527">
    <property type="entry name" value="ABC1_TM_dom"/>
</dbReference>
<keyword evidence="6 7" id="KW-0472">Membrane</keyword>
<dbReference type="OrthoDB" id="1672195at2"/>
<sequence>MKDIKFILGFVKRYKYEVALGSILIILTPLIILPIPMLVKNLIDVDIPKGDIDNIIKYSFMILALFFISKLFSFIQSKIFYITNCKMVQDIRSTLVYKYFNSNILSTLDYDKGDITTIIEEDIKNISIFFVNKIASIARDIISIIISVYMLISISAIMSTCVLIAMAVYLIVTKVFKLRLENIFNNYMKAIAESKNELIDLINNSDFIKVNKYQDYAVDRYDKTAIKKMNLNIKRGKITILGNTLISTISESLPYISILFGGILVSKGHFSIGSIIAFNTYLNNFIGPLGNLSEYNFNYREAIVSLKRMMDIFNLETEDTSENCDEIESICINNVSLELNNTEILKDINFRINKGEKILIYGASGCGKTSLINCIIGAVNKTSGDITYLSKDNKPCDFNCSYIKSDAFVFNSHVIENIFLDRQEDNEKILTLLSSLNISEAFLECATNASECSHGQRQKLNLIRALYDERKVLIIDEGLSNIDSKDLNNIIDGLLNIEDLTLIMISHNTEMRSKFKRIINMKSGKILLDELNLHEVF</sequence>
<accession>A0A1M5WK54</accession>
<evidence type="ECO:0000259" key="9">
    <source>
        <dbReference type="PROSITE" id="PS50929"/>
    </source>
</evidence>
<proteinExistence type="predicted"/>
<comment type="subcellular location">
    <subcellularLocation>
        <location evidence="1">Cell membrane</location>
        <topology evidence="1">Multi-pass membrane protein</topology>
    </subcellularLocation>
</comment>
<evidence type="ECO:0000259" key="8">
    <source>
        <dbReference type="PROSITE" id="PS50893"/>
    </source>
</evidence>
<organism evidence="10 11">
    <name type="scientific">Clostridium collagenovorans DSM 3089</name>
    <dbReference type="NCBI Taxonomy" id="1121306"/>
    <lineage>
        <taxon>Bacteria</taxon>
        <taxon>Bacillati</taxon>
        <taxon>Bacillota</taxon>
        <taxon>Clostridia</taxon>
        <taxon>Eubacteriales</taxon>
        <taxon>Clostridiaceae</taxon>
        <taxon>Clostridium</taxon>
    </lineage>
</organism>
<dbReference type="InterPro" id="IPR027417">
    <property type="entry name" value="P-loop_NTPase"/>
</dbReference>
<gene>
    <name evidence="10" type="ORF">SAMN02745196_01699</name>
</gene>
<dbReference type="PROSITE" id="PS50929">
    <property type="entry name" value="ABC_TM1F"/>
    <property type="match status" value="1"/>
</dbReference>
<dbReference type="PROSITE" id="PS50893">
    <property type="entry name" value="ABC_TRANSPORTER_2"/>
    <property type="match status" value="1"/>
</dbReference>
<dbReference type="InterPro" id="IPR036640">
    <property type="entry name" value="ABC1_TM_sf"/>
</dbReference>
<keyword evidence="3" id="KW-0547">Nucleotide-binding</keyword>
<dbReference type="GO" id="GO:0140359">
    <property type="term" value="F:ABC-type transporter activity"/>
    <property type="evidence" value="ECO:0007669"/>
    <property type="project" value="InterPro"/>
</dbReference>
<dbReference type="AlphaFoldDB" id="A0A1M5WK54"/>
<dbReference type="GO" id="GO:0005886">
    <property type="term" value="C:plasma membrane"/>
    <property type="evidence" value="ECO:0007669"/>
    <property type="project" value="UniProtKB-SubCell"/>
</dbReference>
<dbReference type="PROSITE" id="PS00211">
    <property type="entry name" value="ABC_TRANSPORTER_1"/>
    <property type="match status" value="1"/>
</dbReference>
<dbReference type="Pfam" id="PF00005">
    <property type="entry name" value="ABC_tran"/>
    <property type="match status" value="1"/>
</dbReference>
<feature type="domain" description="ABC transporter" evidence="8">
    <location>
        <begin position="330"/>
        <end position="536"/>
    </location>
</feature>
<evidence type="ECO:0000256" key="4">
    <source>
        <dbReference type="ARBA" id="ARBA00022840"/>
    </source>
</evidence>
<dbReference type="InterPro" id="IPR039421">
    <property type="entry name" value="Type_1_exporter"/>
</dbReference>
<dbReference type="InterPro" id="IPR017871">
    <property type="entry name" value="ABC_transporter-like_CS"/>
</dbReference>
<feature type="transmembrane region" description="Helical" evidence="7">
    <location>
        <begin position="55"/>
        <end position="75"/>
    </location>
</feature>
<dbReference type="EMBL" id="FQXP01000006">
    <property type="protein sequence ID" value="SHH87926.1"/>
    <property type="molecule type" value="Genomic_DNA"/>
</dbReference>
<dbReference type="SUPFAM" id="SSF90123">
    <property type="entry name" value="ABC transporter transmembrane region"/>
    <property type="match status" value="1"/>
</dbReference>
<feature type="transmembrane region" description="Helical" evidence="7">
    <location>
        <begin position="16"/>
        <end position="35"/>
    </location>
</feature>
<keyword evidence="2 7" id="KW-0812">Transmembrane</keyword>
<dbReference type="InterPro" id="IPR003593">
    <property type="entry name" value="AAA+_ATPase"/>
</dbReference>
<dbReference type="PANTHER" id="PTHR24221">
    <property type="entry name" value="ATP-BINDING CASSETTE SUB-FAMILY B"/>
    <property type="match status" value="1"/>
</dbReference>
<feature type="domain" description="ABC transmembrane type-1" evidence="9">
    <location>
        <begin position="19"/>
        <end position="301"/>
    </location>
</feature>
<evidence type="ECO:0000256" key="6">
    <source>
        <dbReference type="ARBA" id="ARBA00023136"/>
    </source>
</evidence>
<dbReference type="Proteomes" id="UP000184526">
    <property type="component" value="Unassembled WGS sequence"/>
</dbReference>
<dbReference type="PANTHER" id="PTHR24221:SF654">
    <property type="entry name" value="ATP-BINDING CASSETTE SUB-FAMILY B MEMBER 6"/>
    <property type="match status" value="1"/>
</dbReference>
<keyword evidence="5 7" id="KW-1133">Transmembrane helix</keyword>
<dbReference type="GO" id="GO:0016887">
    <property type="term" value="F:ATP hydrolysis activity"/>
    <property type="evidence" value="ECO:0007669"/>
    <property type="project" value="InterPro"/>
</dbReference>
<dbReference type="RefSeq" id="WP_072831599.1">
    <property type="nucleotide sequence ID" value="NZ_FQXP01000006.1"/>
</dbReference>
<evidence type="ECO:0000256" key="5">
    <source>
        <dbReference type="ARBA" id="ARBA00022989"/>
    </source>
</evidence>
<protein>
    <submittedName>
        <fullName evidence="10">ABC-type multidrug transport system, ATPase and permease component</fullName>
    </submittedName>
</protein>
<dbReference type="STRING" id="1121306.SAMN02745196_01699"/>
<dbReference type="InterPro" id="IPR003439">
    <property type="entry name" value="ABC_transporter-like_ATP-bd"/>
</dbReference>
<name>A0A1M5WK54_9CLOT</name>
<keyword evidence="4" id="KW-0067">ATP-binding</keyword>
<feature type="transmembrane region" description="Helical" evidence="7">
    <location>
        <begin position="141"/>
        <end position="172"/>
    </location>
</feature>
<reference evidence="10 11" key="1">
    <citation type="submission" date="2016-11" db="EMBL/GenBank/DDBJ databases">
        <authorList>
            <person name="Jaros S."/>
            <person name="Januszkiewicz K."/>
            <person name="Wedrychowicz H."/>
        </authorList>
    </citation>
    <scope>NUCLEOTIDE SEQUENCE [LARGE SCALE GENOMIC DNA]</scope>
    <source>
        <strain evidence="10 11">DSM 3089</strain>
    </source>
</reference>
<dbReference type="SUPFAM" id="SSF52540">
    <property type="entry name" value="P-loop containing nucleoside triphosphate hydrolases"/>
    <property type="match status" value="1"/>
</dbReference>